<dbReference type="EMBL" id="CATQJA010002664">
    <property type="protein sequence ID" value="CAJ0582399.1"/>
    <property type="molecule type" value="Genomic_DNA"/>
</dbReference>
<keyword evidence="1" id="KW-0175">Coiled coil</keyword>
<reference evidence="3" key="1">
    <citation type="submission" date="2023-06" db="EMBL/GenBank/DDBJ databases">
        <authorList>
            <person name="Delattre M."/>
        </authorList>
    </citation>
    <scope>NUCLEOTIDE SEQUENCE</scope>
    <source>
        <strain evidence="3">AF72</strain>
    </source>
</reference>
<dbReference type="Proteomes" id="UP001177023">
    <property type="component" value="Unassembled WGS sequence"/>
</dbReference>
<gene>
    <name evidence="3" type="ORF">MSPICULIGERA_LOCUS20532</name>
</gene>
<dbReference type="AlphaFoldDB" id="A0AA36D9U7"/>
<evidence type="ECO:0000256" key="2">
    <source>
        <dbReference type="SAM" id="MobiDB-lite"/>
    </source>
</evidence>
<feature type="coiled-coil region" evidence="1">
    <location>
        <begin position="61"/>
        <end position="88"/>
    </location>
</feature>
<feature type="non-terminal residue" evidence="3">
    <location>
        <position position="338"/>
    </location>
</feature>
<sequence length="338" mass="37960">MTSLNEALSRFTNEGSEGTDEGSPKRDENGSPVTDDTQIGDIGAMAIQQLAASQAANSSVPEEVEREMSQLERDIKRQKESSANAKTAITFDQLKKIHQIGKVLGPQKEAFYDRICRAADIQRASLKNRLKQNKEKFEPGAMQNNSSRYNNIQNQNPPPPLTVDSPIPPEVNFGLNGSFPGAAAFPFMFGAPPELSLECKNYMRMPLGMDHRSMSPGSPHDEDTVRIPVERVNELFQLGFTYDDVKEFNGLFEQFKSLSKELCPPAQLLSAFSNFISQSVPEPLKLICTTFNLLEMGYTRREMQKIVNKERRHRLEEENLDHKGPAIKRQCYEEASEA</sequence>
<name>A0AA36D9U7_9BILA</name>
<feature type="region of interest" description="Disordered" evidence="2">
    <location>
        <begin position="1"/>
        <end position="40"/>
    </location>
</feature>
<organism evidence="3 4">
    <name type="scientific">Mesorhabditis spiculigera</name>
    <dbReference type="NCBI Taxonomy" id="96644"/>
    <lineage>
        <taxon>Eukaryota</taxon>
        <taxon>Metazoa</taxon>
        <taxon>Ecdysozoa</taxon>
        <taxon>Nematoda</taxon>
        <taxon>Chromadorea</taxon>
        <taxon>Rhabditida</taxon>
        <taxon>Rhabditina</taxon>
        <taxon>Rhabditomorpha</taxon>
        <taxon>Rhabditoidea</taxon>
        <taxon>Rhabditidae</taxon>
        <taxon>Mesorhabditinae</taxon>
        <taxon>Mesorhabditis</taxon>
    </lineage>
</organism>
<keyword evidence="4" id="KW-1185">Reference proteome</keyword>
<protein>
    <submittedName>
        <fullName evidence="3">Uncharacterized protein</fullName>
    </submittedName>
</protein>
<evidence type="ECO:0000313" key="4">
    <source>
        <dbReference type="Proteomes" id="UP001177023"/>
    </source>
</evidence>
<accession>A0AA36D9U7</accession>
<proteinExistence type="predicted"/>
<feature type="compositionally biased region" description="Polar residues" evidence="2">
    <location>
        <begin position="1"/>
        <end position="16"/>
    </location>
</feature>
<evidence type="ECO:0000313" key="3">
    <source>
        <dbReference type="EMBL" id="CAJ0582399.1"/>
    </source>
</evidence>
<feature type="region of interest" description="Disordered" evidence="2">
    <location>
        <begin position="135"/>
        <end position="158"/>
    </location>
</feature>
<evidence type="ECO:0000256" key="1">
    <source>
        <dbReference type="SAM" id="Coils"/>
    </source>
</evidence>
<comment type="caution">
    <text evidence="3">The sequence shown here is derived from an EMBL/GenBank/DDBJ whole genome shotgun (WGS) entry which is preliminary data.</text>
</comment>